<evidence type="ECO:0000313" key="2">
    <source>
        <dbReference type="Proteomes" id="UP001056120"/>
    </source>
</evidence>
<organism evidence="1 2">
    <name type="scientific">Smallanthus sonchifolius</name>
    <dbReference type="NCBI Taxonomy" id="185202"/>
    <lineage>
        <taxon>Eukaryota</taxon>
        <taxon>Viridiplantae</taxon>
        <taxon>Streptophyta</taxon>
        <taxon>Embryophyta</taxon>
        <taxon>Tracheophyta</taxon>
        <taxon>Spermatophyta</taxon>
        <taxon>Magnoliopsida</taxon>
        <taxon>eudicotyledons</taxon>
        <taxon>Gunneridae</taxon>
        <taxon>Pentapetalae</taxon>
        <taxon>asterids</taxon>
        <taxon>campanulids</taxon>
        <taxon>Asterales</taxon>
        <taxon>Asteraceae</taxon>
        <taxon>Asteroideae</taxon>
        <taxon>Heliantheae alliance</taxon>
        <taxon>Millerieae</taxon>
        <taxon>Smallanthus</taxon>
    </lineage>
</organism>
<dbReference type="Proteomes" id="UP001056120">
    <property type="component" value="Linkage Group LG25"/>
</dbReference>
<protein>
    <submittedName>
        <fullName evidence="1">Uncharacterized protein</fullName>
    </submittedName>
</protein>
<reference evidence="1 2" key="2">
    <citation type="journal article" date="2022" name="Mol. Ecol. Resour.">
        <title>The genomes of chicory, endive, great burdock and yacon provide insights into Asteraceae paleo-polyploidization history and plant inulin production.</title>
        <authorList>
            <person name="Fan W."/>
            <person name="Wang S."/>
            <person name="Wang H."/>
            <person name="Wang A."/>
            <person name="Jiang F."/>
            <person name="Liu H."/>
            <person name="Zhao H."/>
            <person name="Xu D."/>
            <person name="Zhang Y."/>
        </authorList>
    </citation>
    <scope>NUCLEOTIDE SEQUENCE [LARGE SCALE GENOMIC DNA]</scope>
    <source>
        <strain evidence="2">cv. Yunnan</strain>
        <tissue evidence="1">Leaves</tissue>
    </source>
</reference>
<keyword evidence="2" id="KW-1185">Reference proteome</keyword>
<gene>
    <name evidence="1" type="ORF">L1987_73343</name>
</gene>
<dbReference type="EMBL" id="CM042042">
    <property type="protein sequence ID" value="KAI3703346.1"/>
    <property type="molecule type" value="Genomic_DNA"/>
</dbReference>
<sequence>MESRRLEIVLHSAKDLCDVKRFGTMDLYANVWFAGGGIVSETRKTPIAQNSGSCPVWEFPIEFDSVPMKTDNVLFCEIQHDGTLFDRKIGEVQVPFKDLLDGDGSRKNVRYPVKIPSGEVMGLIILSHKFSEPVVTSSTSGTENYTPIKKVQGKKKGGMMKRVAESVGTQVVSKVVLLAGTTALWYALDGDQDENEDEPEDPNEDQVDEDA</sequence>
<name>A0ACB9A1C3_9ASTR</name>
<accession>A0ACB9A1C3</accession>
<evidence type="ECO:0000313" key="1">
    <source>
        <dbReference type="EMBL" id="KAI3703346.1"/>
    </source>
</evidence>
<proteinExistence type="predicted"/>
<reference evidence="2" key="1">
    <citation type="journal article" date="2022" name="Mol. Ecol. Resour.">
        <title>The genomes of chicory, endive, great burdock and yacon provide insights into Asteraceae palaeo-polyploidization history and plant inulin production.</title>
        <authorList>
            <person name="Fan W."/>
            <person name="Wang S."/>
            <person name="Wang H."/>
            <person name="Wang A."/>
            <person name="Jiang F."/>
            <person name="Liu H."/>
            <person name="Zhao H."/>
            <person name="Xu D."/>
            <person name="Zhang Y."/>
        </authorList>
    </citation>
    <scope>NUCLEOTIDE SEQUENCE [LARGE SCALE GENOMIC DNA]</scope>
    <source>
        <strain evidence="2">cv. Yunnan</strain>
    </source>
</reference>
<comment type="caution">
    <text evidence="1">The sequence shown here is derived from an EMBL/GenBank/DDBJ whole genome shotgun (WGS) entry which is preliminary data.</text>
</comment>